<protein>
    <submittedName>
        <fullName evidence="1">Uncharacterized protein</fullName>
    </submittedName>
</protein>
<comment type="caution">
    <text evidence="1">The sequence shown here is derived from an EMBL/GenBank/DDBJ whole genome shotgun (WGS) entry which is preliminary data.</text>
</comment>
<dbReference type="EMBL" id="BPQB01000040">
    <property type="protein sequence ID" value="GJE94409.1"/>
    <property type="molecule type" value="Genomic_DNA"/>
</dbReference>
<name>A0A9P3GHI5_9APHY</name>
<evidence type="ECO:0000313" key="1">
    <source>
        <dbReference type="EMBL" id="GJE94409.1"/>
    </source>
</evidence>
<evidence type="ECO:0000313" key="2">
    <source>
        <dbReference type="Proteomes" id="UP000703269"/>
    </source>
</evidence>
<reference evidence="1 2" key="1">
    <citation type="submission" date="2021-08" db="EMBL/GenBank/DDBJ databases">
        <title>Draft Genome Sequence of Phanerochaete sordida strain YK-624.</title>
        <authorList>
            <person name="Mori T."/>
            <person name="Dohra H."/>
            <person name="Suzuki T."/>
            <person name="Kawagishi H."/>
            <person name="Hirai H."/>
        </authorList>
    </citation>
    <scope>NUCLEOTIDE SEQUENCE [LARGE SCALE GENOMIC DNA]</scope>
    <source>
        <strain evidence="1 2">YK-624</strain>
    </source>
</reference>
<dbReference type="Proteomes" id="UP000703269">
    <property type="component" value="Unassembled WGS sequence"/>
</dbReference>
<accession>A0A9P3GHI5</accession>
<organism evidence="1 2">
    <name type="scientific">Phanerochaete sordida</name>
    <dbReference type="NCBI Taxonomy" id="48140"/>
    <lineage>
        <taxon>Eukaryota</taxon>
        <taxon>Fungi</taxon>
        <taxon>Dikarya</taxon>
        <taxon>Basidiomycota</taxon>
        <taxon>Agaricomycotina</taxon>
        <taxon>Agaricomycetes</taxon>
        <taxon>Polyporales</taxon>
        <taxon>Phanerochaetaceae</taxon>
        <taxon>Phanerochaete</taxon>
    </lineage>
</organism>
<proteinExistence type="predicted"/>
<keyword evidence="2" id="KW-1185">Reference proteome</keyword>
<sequence>MTCVQSVHEDSIITIRLLLSQVCHHERGTALATLYAFKNKFHGERSSPPVMSGIRRQAAHSIRQGHLKLPVSFLAAMRPCMREPIVSVQRPVASGDGSEINMETNVRAKRLVDVASFL</sequence>
<gene>
    <name evidence="1" type="ORF">PsYK624_105780</name>
</gene>
<dbReference type="AlphaFoldDB" id="A0A9P3GHI5"/>